<gene>
    <name evidence="3" type="ORF">L1785_02610</name>
</gene>
<dbReference type="EMBL" id="JAKGSG010000010">
    <property type="protein sequence ID" value="MCF4119862.1"/>
    <property type="molecule type" value="Genomic_DNA"/>
</dbReference>
<keyword evidence="2" id="KW-0812">Transmembrane</keyword>
<feature type="transmembrane region" description="Helical" evidence="2">
    <location>
        <begin position="148"/>
        <end position="166"/>
    </location>
</feature>
<dbReference type="Proteomes" id="UP001165405">
    <property type="component" value="Unassembled WGS sequence"/>
</dbReference>
<organism evidence="3 4">
    <name type="scientific">Antribacter soli</name>
    <dbReference type="NCBI Taxonomy" id="2910976"/>
    <lineage>
        <taxon>Bacteria</taxon>
        <taxon>Bacillati</taxon>
        <taxon>Actinomycetota</taxon>
        <taxon>Actinomycetes</taxon>
        <taxon>Micrococcales</taxon>
        <taxon>Promicromonosporaceae</taxon>
        <taxon>Antribacter</taxon>
    </lineage>
</organism>
<dbReference type="RefSeq" id="WP_236087575.1">
    <property type="nucleotide sequence ID" value="NZ_JAKGSG010000010.1"/>
</dbReference>
<keyword evidence="4" id="KW-1185">Reference proteome</keyword>
<feature type="region of interest" description="Disordered" evidence="1">
    <location>
        <begin position="284"/>
        <end position="350"/>
    </location>
</feature>
<name>A0AA41QD09_9MICO</name>
<evidence type="ECO:0000256" key="1">
    <source>
        <dbReference type="SAM" id="MobiDB-lite"/>
    </source>
</evidence>
<comment type="caution">
    <text evidence="3">The sequence shown here is derived from an EMBL/GenBank/DDBJ whole genome shotgun (WGS) entry which is preliminary data.</text>
</comment>
<keyword evidence="2" id="KW-1133">Transmembrane helix</keyword>
<feature type="transmembrane region" description="Helical" evidence="2">
    <location>
        <begin position="125"/>
        <end position="142"/>
    </location>
</feature>
<evidence type="ECO:0000313" key="3">
    <source>
        <dbReference type="EMBL" id="MCF4119862.1"/>
    </source>
</evidence>
<feature type="compositionally biased region" description="Low complexity" evidence="1">
    <location>
        <begin position="294"/>
        <end position="324"/>
    </location>
</feature>
<sequence length="362" mass="38314">MESPAGLTAVALFVLWLGYGVPYLVRHRHRLAEARIGDRFSSGLRVVAVGGTEKLMANRADSTTVSAKIESGQGGAMAARTPVSRAQTGTPRTGAAVEVRRTMHVPDRLVRLEARARRAARARRRLIVTLLLLLASAAAWAGVVLDTLHWGVASVPSVLLVLVLALGRRAAVAARRADAMWAAARRAARSRATEARVLAGGGPHAPRNRLRVTGVAVHGSDTTTQVIPRVEKKKRDVLDEILEPEPEPVKVVEVDERGVVPAPVEEPGGLAWNPVPVPLPTYVTKPPAPRREPVPLTGGTPVVPAASAPDAAPGSAPAEGAVADDAARRAEDDLLRGDVPHTRTETLAQPLEEILARRRAAG</sequence>
<feature type="transmembrane region" description="Helical" evidence="2">
    <location>
        <begin position="6"/>
        <end position="25"/>
    </location>
</feature>
<evidence type="ECO:0000313" key="4">
    <source>
        <dbReference type="Proteomes" id="UP001165405"/>
    </source>
</evidence>
<reference evidence="3" key="1">
    <citation type="submission" date="2022-01" db="EMBL/GenBank/DDBJ databases">
        <title>Antribacter sp. nov., isolated from Guizhou of China.</title>
        <authorList>
            <person name="Chengliang C."/>
            <person name="Ya Z."/>
        </authorList>
    </citation>
    <scope>NUCLEOTIDE SEQUENCE</scope>
    <source>
        <strain evidence="3">KLBMP 9083</strain>
    </source>
</reference>
<protein>
    <submittedName>
        <fullName evidence="3">Uncharacterized protein</fullName>
    </submittedName>
</protein>
<keyword evidence="2" id="KW-0472">Membrane</keyword>
<proteinExistence type="predicted"/>
<feature type="compositionally biased region" description="Basic and acidic residues" evidence="1">
    <location>
        <begin position="325"/>
        <end position="344"/>
    </location>
</feature>
<accession>A0AA41QD09</accession>
<evidence type="ECO:0000256" key="2">
    <source>
        <dbReference type="SAM" id="Phobius"/>
    </source>
</evidence>
<dbReference type="AlphaFoldDB" id="A0AA41QD09"/>